<keyword evidence="3" id="KW-0732">Signal</keyword>
<reference evidence="4 5" key="1">
    <citation type="submission" date="2018-12" db="EMBL/GenBank/DDBJ databases">
        <title>Draft genome sequence of Embleya hyalina NBRC 13850T.</title>
        <authorList>
            <person name="Komaki H."/>
            <person name="Hosoyama A."/>
            <person name="Kimura A."/>
            <person name="Ichikawa N."/>
            <person name="Tamura T."/>
        </authorList>
    </citation>
    <scope>NUCLEOTIDE SEQUENCE [LARGE SCALE GENOMIC DNA]</scope>
    <source>
        <strain evidence="4 5">NBRC 13850</strain>
    </source>
</reference>
<evidence type="ECO:0000256" key="3">
    <source>
        <dbReference type="SAM" id="SignalP"/>
    </source>
</evidence>
<feature type="transmembrane region" description="Helical" evidence="2">
    <location>
        <begin position="207"/>
        <end position="228"/>
    </location>
</feature>
<gene>
    <name evidence="4" type="ORF">EHYA_06001</name>
</gene>
<sequence>MPTPGGFARRLAAGCVFAAVHVLPGFGVLASAAPVPPPAPVDGSASAGERAADDAGSTAGPRGRAPAAPGLRPDPPVPPREQVVPTTPAEPAPITDAPTRQQWDRLLDRLARHGARPVTDESGQAVLDVERELLLTGGTEGLDALRSWGAEITEDDRPGVYAVRSGGRVVARYLVETGPNTSTDASAPATPPAFDAPPTLPRTGPSVVNLTLIALGGAGIVCAGGLLVRCSPAPRRR</sequence>
<feature type="signal peptide" evidence="3">
    <location>
        <begin position="1"/>
        <end position="18"/>
    </location>
</feature>
<evidence type="ECO:0000256" key="2">
    <source>
        <dbReference type="SAM" id="Phobius"/>
    </source>
</evidence>
<accession>A0A401YUN2</accession>
<keyword evidence="2" id="KW-0472">Membrane</keyword>
<organism evidence="4 5">
    <name type="scientific">Embleya hyalina</name>
    <dbReference type="NCBI Taxonomy" id="516124"/>
    <lineage>
        <taxon>Bacteria</taxon>
        <taxon>Bacillati</taxon>
        <taxon>Actinomycetota</taxon>
        <taxon>Actinomycetes</taxon>
        <taxon>Kitasatosporales</taxon>
        <taxon>Streptomycetaceae</taxon>
        <taxon>Embleya</taxon>
    </lineage>
</organism>
<keyword evidence="2" id="KW-1133">Transmembrane helix</keyword>
<feature type="compositionally biased region" description="Pro residues" evidence="1">
    <location>
        <begin position="189"/>
        <end position="200"/>
    </location>
</feature>
<proteinExistence type="predicted"/>
<feature type="region of interest" description="Disordered" evidence="1">
    <location>
        <begin position="33"/>
        <end position="101"/>
    </location>
</feature>
<comment type="caution">
    <text evidence="4">The sequence shown here is derived from an EMBL/GenBank/DDBJ whole genome shotgun (WGS) entry which is preliminary data.</text>
</comment>
<dbReference type="AlphaFoldDB" id="A0A401YUN2"/>
<feature type="compositionally biased region" description="Low complexity" evidence="1">
    <location>
        <begin position="58"/>
        <end position="71"/>
    </location>
</feature>
<evidence type="ECO:0000313" key="5">
    <source>
        <dbReference type="Proteomes" id="UP000286931"/>
    </source>
</evidence>
<name>A0A401YUN2_9ACTN</name>
<dbReference type="OrthoDB" id="9805115at2"/>
<keyword evidence="2" id="KW-0812">Transmembrane</keyword>
<feature type="chain" id="PRO_5038495166" evidence="3">
    <location>
        <begin position="19"/>
        <end position="237"/>
    </location>
</feature>
<dbReference type="RefSeq" id="WP_126640214.1">
    <property type="nucleotide sequence ID" value="NZ_BIFH01000027.1"/>
</dbReference>
<evidence type="ECO:0000256" key="1">
    <source>
        <dbReference type="SAM" id="MobiDB-lite"/>
    </source>
</evidence>
<keyword evidence="5" id="KW-1185">Reference proteome</keyword>
<dbReference type="EMBL" id="BIFH01000027">
    <property type="protein sequence ID" value="GCD98297.1"/>
    <property type="molecule type" value="Genomic_DNA"/>
</dbReference>
<feature type="region of interest" description="Disordered" evidence="1">
    <location>
        <begin position="179"/>
        <end position="200"/>
    </location>
</feature>
<protein>
    <submittedName>
        <fullName evidence="4">Uncharacterized protein</fullName>
    </submittedName>
</protein>
<dbReference type="Proteomes" id="UP000286931">
    <property type="component" value="Unassembled WGS sequence"/>
</dbReference>
<evidence type="ECO:0000313" key="4">
    <source>
        <dbReference type="EMBL" id="GCD98297.1"/>
    </source>
</evidence>